<sequence>MTTPALVPDLTGKPIYTTPSSQSPTAHPIHDQFTNPKCRICEDAATKDEEFESSTTAIKSLSQIGSNGSPPANKSSPEEIAPIIPPRPFGRRTSIISVEDEKPEVPPRPVGREIPLVSKVEKEAPPLPIRPPNHSTRTAPEPIPDIPQRAAPTPFKQRNTLPPPTIPEEPNEQIGDPPVKYSRQPEKLMAYLIPLPNPNLKKRMGREDDLPQRYLLYTPPKPHCLKPAEGVKETKRHKGRRKLQEQVEKAKKYDGKTFSWRGLHSKTTKGVLWAVRRIRATDLVFLGRIKNKEVDEIVLVYPDNITQTIPEVRNEFIAQVTRTKKRAAKESVISTLLLPVALVIDTIAVVIWPFGGLLEIDAVWCYAATKGWHTSRRITKRLGTRQSRFNEYGGKERDLFLRYHQDADMEVLQRYVAEACHKMNPAMFDSVGVPPTETEVAKAIGWRPVLRGKTGELRREGDGEGFMWADEEWQRAVFADDLKAVAEKGARSWEGWGRRFEKKPDKALKK</sequence>
<proteinExistence type="predicted"/>
<feature type="compositionally biased region" description="Polar residues" evidence="1">
    <location>
        <begin position="53"/>
        <end position="75"/>
    </location>
</feature>
<dbReference type="OrthoDB" id="3189033at2759"/>
<evidence type="ECO:0000256" key="1">
    <source>
        <dbReference type="SAM" id="MobiDB-lite"/>
    </source>
</evidence>
<dbReference type="EMBL" id="FJUX01000069">
    <property type="protein sequence ID" value="CZT04537.1"/>
    <property type="molecule type" value="Genomic_DNA"/>
</dbReference>
<evidence type="ECO:0000313" key="3">
    <source>
        <dbReference type="Proteomes" id="UP000178912"/>
    </source>
</evidence>
<accession>A0A1E1L205</accession>
<organism evidence="2 3">
    <name type="scientific">Rhynchosporium agropyri</name>
    <dbReference type="NCBI Taxonomy" id="914238"/>
    <lineage>
        <taxon>Eukaryota</taxon>
        <taxon>Fungi</taxon>
        <taxon>Dikarya</taxon>
        <taxon>Ascomycota</taxon>
        <taxon>Pezizomycotina</taxon>
        <taxon>Leotiomycetes</taxon>
        <taxon>Helotiales</taxon>
        <taxon>Ploettnerulaceae</taxon>
        <taxon>Rhynchosporium</taxon>
    </lineage>
</organism>
<dbReference type="Proteomes" id="UP000178912">
    <property type="component" value="Unassembled WGS sequence"/>
</dbReference>
<evidence type="ECO:0000313" key="2">
    <source>
        <dbReference type="EMBL" id="CZT04537.1"/>
    </source>
</evidence>
<name>A0A1E1L205_9HELO</name>
<feature type="region of interest" description="Disordered" evidence="1">
    <location>
        <begin position="47"/>
        <end position="178"/>
    </location>
</feature>
<feature type="region of interest" description="Disordered" evidence="1">
    <location>
        <begin position="1"/>
        <end position="32"/>
    </location>
</feature>
<dbReference type="AlphaFoldDB" id="A0A1E1L205"/>
<gene>
    <name evidence="2" type="ORF">RAG0_10957</name>
</gene>
<keyword evidence="3" id="KW-1185">Reference proteome</keyword>
<feature type="region of interest" description="Disordered" evidence="1">
    <location>
        <begin position="217"/>
        <end position="240"/>
    </location>
</feature>
<reference evidence="3" key="1">
    <citation type="submission" date="2016-03" db="EMBL/GenBank/DDBJ databases">
        <authorList>
            <person name="Guldener U."/>
        </authorList>
    </citation>
    <scope>NUCLEOTIDE SEQUENCE [LARGE SCALE GENOMIC DNA]</scope>
    <source>
        <strain evidence="3">04CH-RAC-A.6.1</strain>
    </source>
</reference>
<protein>
    <submittedName>
        <fullName evidence="2">Uncharacterized protein</fullName>
    </submittedName>
</protein>